<dbReference type="InterPro" id="IPR036866">
    <property type="entry name" value="RibonucZ/Hydroxyglut_hydro"/>
</dbReference>
<protein>
    <submittedName>
        <fullName evidence="2">Ribonuclease BN, tRNA processing enzyme</fullName>
    </submittedName>
</protein>
<evidence type="ECO:0000313" key="3">
    <source>
        <dbReference type="Proteomes" id="UP000199412"/>
    </source>
</evidence>
<dbReference type="GO" id="GO:0042781">
    <property type="term" value="F:3'-tRNA processing endoribonuclease activity"/>
    <property type="evidence" value="ECO:0007669"/>
    <property type="project" value="TreeGrafter"/>
</dbReference>
<dbReference type="AlphaFoldDB" id="A0A1G7FDU9"/>
<dbReference type="PANTHER" id="PTHR46018">
    <property type="entry name" value="ZINC PHOSPHODIESTERASE ELAC PROTEIN 1"/>
    <property type="match status" value="1"/>
</dbReference>
<organism evidence="2 3">
    <name type="scientific">Rhodospira trueperi</name>
    <dbReference type="NCBI Taxonomy" id="69960"/>
    <lineage>
        <taxon>Bacteria</taxon>
        <taxon>Pseudomonadati</taxon>
        <taxon>Pseudomonadota</taxon>
        <taxon>Alphaproteobacteria</taxon>
        <taxon>Rhodospirillales</taxon>
        <taxon>Rhodospirillaceae</taxon>
        <taxon>Rhodospira</taxon>
    </lineage>
</organism>
<dbReference type="RefSeq" id="WP_092787305.1">
    <property type="nucleotide sequence ID" value="NZ_FNAP01000011.1"/>
</dbReference>
<feature type="domain" description="Metallo-beta-lactamase" evidence="1">
    <location>
        <begin position="20"/>
        <end position="228"/>
    </location>
</feature>
<sequence>MRLQFLGTGSAFTTDPDNFQSNLILEADDGARLLIDCGSDARRALRAAGLGHDAITAVYISHLHGDHIGGLEWFGFTSYFSRRASGRSRLFLPESLVTPLWENSLKAGMEVLDFGRGHLSDFFDVRPVPPDGSFVFGGATLTPVPLVHIRSADTVLYSHGLMIDAPDGPVLFTSDCLHQPDGLMPWYDKARLIFHDCDTEPKAGGAHAHYSQLRTLPAAVKARMWLYHYADGPRPDASDDGFAGFVRPRQTFDLGRPLDTDG</sequence>
<keyword evidence="3" id="KW-1185">Reference proteome</keyword>
<dbReference type="STRING" id="69960.SAMN05421720_11124"/>
<dbReference type="SMART" id="SM00849">
    <property type="entry name" value="Lactamase_B"/>
    <property type="match status" value="1"/>
</dbReference>
<dbReference type="InterPro" id="IPR001279">
    <property type="entry name" value="Metallo-B-lactamas"/>
</dbReference>
<dbReference type="Proteomes" id="UP000199412">
    <property type="component" value="Unassembled WGS sequence"/>
</dbReference>
<gene>
    <name evidence="2" type="ORF">SAMN05421720_11124</name>
</gene>
<accession>A0A1G7FDU9</accession>
<dbReference type="OrthoDB" id="9800940at2"/>
<evidence type="ECO:0000259" key="1">
    <source>
        <dbReference type="SMART" id="SM00849"/>
    </source>
</evidence>
<dbReference type="EMBL" id="FNAP01000011">
    <property type="protein sequence ID" value="SDE74024.1"/>
    <property type="molecule type" value="Genomic_DNA"/>
</dbReference>
<dbReference type="SUPFAM" id="SSF56281">
    <property type="entry name" value="Metallo-hydrolase/oxidoreductase"/>
    <property type="match status" value="1"/>
</dbReference>
<dbReference type="Gene3D" id="3.60.15.10">
    <property type="entry name" value="Ribonuclease Z/Hydroxyacylglutathione hydrolase-like"/>
    <property type="match status" value="1"/>
</dbReference>
<evidence type="ECO:0000313" key="2">
    <source>
        <dbReference type="EMBL" id="SDE74024.1"/>
    </source>
</evidence>
<proteinExistence type="predicted"/>
<dbReference type="GO" id="GO:0046872">
    <property type="term" value="F:metal ion binding"/>
    <property type="evidence" value="ECO:0007669"/>
    <property type="project" value="UniProtKB-KW"/>
</dbReference>
<reference evidence="2 3" key="1">
    <citation type="submission" date="2016-10" db="EMBL/GenBank/DDBJ databases">
        <authorList>
            <person name="de Groot N.N."/>
        </authorList>
    </citation>
    <scope>NUCLEOTIDE SEQUENCE [LARGE SCALE GENOMIC DNA]</scope>
    <source>
        <strain evidence="2 3">ATCC 700224</strain>
    </source>
</reference>
<dbReference type="Pfam" id="PF23023">
    <property type="entry name" value="Anti-Pycsar_Apyc1"/>
    <property type="match status" value="1"/>
</dbReference>
<dbReference type="PANTHER" id="PTHR46018:SF2">
    <property type="entry name" value="ZINC PHOSPHODIESTERASE ELAC PROTEIN 1"/>
    <property type="match status" value="1"/>
</dbReference>
<name>A0A1G7FDU9_9PROT</name>